<feature type="domain" description="Putative glycogen debranching enzyme N-terminal" evidence="1">
    <location>
        <begin position="3"/>
        <end position="132"/>
    </location>
</feature>
<dbReference type="GO" id="GO:0005975">
    <property type="term" value="P:carbohydrate metabolic process"/>
    <property type="evidence" value="ECO:0007669"/>
    <property type="project" value="InterPro"/>
</dbReference>
<dbReference type="InterPro" id="IPR054491">
    <property type="entry name" value="MGH1-like_GH"/>
</dbReference>
<accession>A0A2R6BMV8</accession>
<sequence length="631" mass="69763">MTGEPPTGVYWGDTRIIGQLVYFLDDQRILPTGVDREGFSLTYTYNTAHGSFTRRVEVVYGGLIERVSHAPSGLVLRLTPDFSDIFEVRGVVSRDSLGVPKPVAKLSSEGDGVLVHYLGTDSRARVFKVKTNGRLTLNDGLEATPRSGDLTLKVLLTNRVRRPSVTYAKYTEDFPRISADDDLLVRAYESSARDLFSLLEAPPNSWFPLAGVPYFNCVFGRDSLIVGFQTLMFSPRISLSVLERLSTHIGRKVDKHTEEEPGKVVHEVRRGELSGRLTPFKAYYGSVDATPLFVALYHEFKASHPSTPPNSTVERAARMGLEWVTSKIDTHGFLGYTPGVLRNQGWKDSDDSVFHSDGSPLRPPIYLVEAQGYADLALRLAASMGGDQSRRLLEKSSHLREKIGAAFWSPKINYYSEALDGEGERAEIVTSNPGHLLWSGSVEHAQAERIASMLSDPEQLNSGYGVKTLGFHELRHDAESYHNGSVWPHDNSLIIKGLSEYGFTQELDELVSGLLKAYKALGINGFPEHYSGFKACGDLKPKPLGCYPQAWAAGAVFLVTQAILGISVTRGDEGYVVRIKPHLPARLSRLKVGDLHVLGGRLRVDVVRVGGDLKVRYEFTVKPSVQFRVEV</sequence>
<feature type="domain" description="Mannosylglycerate hydrolase MGH1-like glycoside hydrolase" evidence="2">
    <location>
        <begin position="375"/>
        <end position="531"/>
    </location>
</feature>
<dbReference type="AlphaFoldDB" id="A0A2R6BMV8"/>
<reference evidence="3 4" key="1">
    <citation type="submission" date="2017-04" db="EMBL/GenBank/DDBJ databases">
        <title>Novel microbial lineages endemic to geothermal iron-oxide mats fill important gaps in the evolutionary history of Archaea.</title>
        <authorList>
            <person name="Jay Z.J."/>
            <person name="Beam J.P."/>
            <person name="Dlakic M."/>
            <person name="Rusch D.B."/>
            <person name="Kozubal M.A."/>
            <person name="Inskeep W.P."/>
        </authorList>
    </citation>
    <scope>NUCLEOTIDE SEQUENCE [LARGE SCALE GENOMIC DNA]</scope>
    <source>
        <strain evidence="3">ECH_B_3</strain>
    </source>
</reference>
<dbReference type="InterPro" id="IPR032856">
    <property type="entry name" value="GDE_N_bis"/>
</dbReference>
<comment type="caution">
    <text evidence="3">The sequence shown here is derived from an EMBL/GenBank/DDBJ whole genome shotgun (WGS) entry which is preliminary data.</text>
</comment>
<evidence type="ECO:0000259" key="2">
    <source>
        <dbReference type="Pfam" id="PF22422"/>
    </source>
</evidence>
<evidence type="ECO:0000313" key="4">
    <source>
        <dbReference type="Proteomes" id="UP000241972"/>
    </source>
</evidence>
<evidence type="ECO:0000313" key="3">
    <source>
        <dbReference type="EMBL" id="PSN99929.1"/>
    </source>
</evidence>
<dbReference type="Pfam" id="PF22422">
    <property type="entry name" value="MGH1-like_GH"/>
    <property type="match status" value="1"/>
</dbReference>
<dbReference type="Proteomes" id="UP000241972">
    <property type="component" value="Unassembled WGS sequence"/>
</dbReference>
<dbReference type="SUPFAM" id="SSF48208">
    <property type="entry name" value="Six-hairpin glycosidases"/>
    <property type="match status" value="1"/>
</dbReference>
<proteinExistence type="predicted"/>
<dbReference type="InterPro" id="IPR008928">
    <property type="entry name" value="6-hairpin_glycosidase_sf"/>
</dbReference>
<dbReference type="Gene3D" id="1.50.10.10">
    <property type="match status" value="1"/>
</dbReference>
<gene>
    <name evidence="3" type="ORF">B9Q07_05180</name>
</gene>
<dbReference type="InterPro" id="IPR012341">
    <property type="entry name" value="6hp_glycosidase-like_sf"/>
</dbReference>
<dbReference type="Pfam" id="PF14742">
    <property type="entry name" value="GDE_N_bis"/>
    <property type="match status" value="1"/>
</dbReference>
<name>A0A2R6BMV8_9ARCH</name>
<dbReference type="EMBL" id="NEXI01000010">
    <property type="protein sequence ID" value="PSN99929.1"/>
    <property type="molecule type" value="Genomic_DNA"/>
</dbReference>
<protein>
    <submittedName>
        <fullName evidence="3">Uncharacterized protein</fullName>
    </submittedName>
</protein>
<evidence type="ECO:0000259" key="1">
    <source>
        <dbReference type="Pfam" id="PF14742"/>
    </source>
</evidence>
<organism evidence="3 4">
    <name type="scientific">Candidatus Marsarchaeota G2 archaeon ECH_B_3</name>
    <dbReference type="NCBI Taxonomy" id="1978161"/>
    <lineage>
        <taxon>Archaea</taxon>
        <taxon>Candidatus Marsarchaeota</taxon>
        <taxon>Candidatus Marsarchaeota group 2</taxon>
    </lineage>
</organism>